<accession>A0A9U8DVJ3</accession>
<dbReference type="Proteomes" id="UP001165740">
    <property type="component" value="Chromosome 6"/>
</dbReference>
<evidence type="ECO:0000313" key="2">
    <source>
        <dbReference type="Proteomes" id="UP001165740"/>
    </source>
</evidence>
<name>A0A9U8DVJ3_BIOGL</name>
<reference evidence="3" key="1">
    <citation type="submission" date="2025-08" db="UniProtKB">
        <authorList>
            <consortium name="RefSeq"/>
        </authorList>
    </citation>
    <scope>IDENTIFICATION</scope>
</reference>
<evidence type="ECO:0000313" key="3">
    <source>
        <dbReference type="RefSeq" id="XP_013063254.2"/>
    </source>
</evidence>
<keyword evidence="1" id="KW-0472">Membrane</keyword>
<keyword evidence="2" id="KW-1185">Reference proteome</keyword>
<dbReference type="AlphaFoldDB" id="A0A9U8DVJ3"/>
<protein>
    <submittedName>
        <fullName evidence="3">Uncharacterized protein LOC106052425 isoform X1</fullName>
    </submittedName>
</protein>
<proteinExistence type="predicted"/>
<sequence>MYFSHRFLFRPRNMSSGSGDVQEELKDHTYAYTSCVHFMDIDIDPMYEEVVEYSEPEFHFKLKPVKSKKRLKASTSKSVCLTSTKPSSFRKLSLEMQRLACQKIMEDRCHPENHRLSIELLQDNLQLHETLTFLDSCLVRKRKSLQTAVYKSWRNFNHLYTINSVHVHPFFLLPGLAFIFCLNLFEILIDYNFYKSQQ</sequence>
<gene>
    <name evidence="3" type="primary">LOC106052425</name>
</gene>
<keyword evidence="1" id="KW-0812">Transmembrane</keyword>
<dbReference type="KEGG" id="bgt:106052425"/>
<keyword evidence="1" id="KW-1133">Transmembrane helix</keyword>
<feature type="transmembrane region" description="Helical" evidence="1">
    <location>
        <begin position="170"/>
        <end position="189"/>
    </location>
</feature>
<organism evidence="2 3">
    <name type="scientific">Biomphalaria glabrata</name>
    <name type="common">Bloodfluke planorb</name>
    <name type="synonym">Freshwater snail</name>
    <dbReference type="NCBI Taxonomy" id="6526"/>
    <lineage>
        <taxon>Eukaryota</taxon>
        <taxon>Metazoa</taxon>
        <taxon>Spiralia</taxon>
        <taxon>Lophotrochozoa</taxon>
        <taxon>Mollusca</taxon>
        <taxon>Gastropoda</taxon>
        <taxon>Heterobranchia</taxon>
        <taxon>Euthyneura</taxon>
        <taxon>Panpulmonata</taxon>
        <taxon>Hygrophila</taxon>
        <taxon>Lymnaeoidea</taxon>
        <taxon>Planorbidae</taxon>
        <taxon>Biomphalaria</taxon>
    </lineage>
</organism>
<evidence type="ECO:0000256" key="1">
    <source>
        <dbReference type="SAM" id="Phobius"/>
    </source>
</evidence>
<dbReference type="RefSeq" id="XP_013063254.2">
    <property type="nucleotide sequence ID" value="XM_013207800.2"/>
</dbReference>
<dbReference type="GeneID" id="106052425"/>